<evidence type="ECO:0000313" key="3">
    <source>
        <dbReference type="Proteomes" id="UP001530377"/>
    </source>
</evidence>
<name>A0ABD3RBU1_9STRA</name>
<feature type="compositionally biased region" description="Low complexity" evidence="1">
    <location>
        <begin position="345"/>
        <end position="364"/>
    </location>
</feature>
<accession>A0ABD3RBU1</accession>
<keyword evidence="3" id="KW-1185">Reference proteome</keyword>
<evidence type="ECO:0000313" key="2">
    <source>
        <dbReference type="EMBL" id="KAL3810460.1"/>
    </source>
</evidence>
<comment type="caution">
    <text evidence="2">The sequence shown here is derived from an EMBL/GenBank/DDBJ whole genome shotgun (WGS) entry which is preliminary data.</text>
</comment>
<gene>
    <name evidence="2" type="ORF">ACHAXA_008822</name>
</gene>
<evidence type="ECO:0000256" key="1">
    <source>
        <dbReference type="SAM" id="MobiDB-lite"/>
    </source>
</evidence>
<feature type="compositionally biased region" description="Polar residues" evidence="1">
    <location>
        <begin position="330"/>
        <end position="342"/>
    </location>
</feature>
<sequence length="452" mass="48470">MTPRYIISSTSEQSAGLSTAEFSITGDVMGSANQFIDSKIAHSASCASSPATTVVSGGGPKSKMSATAASGVDHLNKLTSFKRGRSKKAYITASEHGPARAASSPAVLGDDMTNSAPTILIQAAPLRAMPIRSIMSARTVEESLHRDRSGRGALDGARWQRGVAFAHVNIREYERVLGDNPSVRSGPPLSIGWRYSPEPLTISIEDYEFAKGPPRSSAEFCVPKTVRESMLKEHAEVSRPQMVAAVRSIQKDKAQRRKTVVNLGMAGVEEKIEGAKRKVNKILRRSSSYSNLEAKLWDDAQARAVEMARTLEESIKKGKGVSTRDLWSVGTPQDSLLPSRRNTLPAPQASVSSSPSSSSSPQPVAGGTDALPPTTTAARGGHKMSDRRNVLDESKSKLKSMDHSQKTNSDLGVEGTTPTQRRSSKIVAIESSDSESEEEILTRLRIDDSGAI</sequence>
<dbReference type="AlphaFoldDB" id="A0ABD3RBU1"/>
<reference evidence="2 3" key="1">
    <citation type="submission" date="2024-10" db="EMBL/GenBank/DDBJ databases">
        <title>Updated reference genomes for cyclostephanoid diatoms.</title>
        <authorList>
            <person name="Roberts W.R."/>
            <person name="Alverson A.J."/>
        </authorList>
    </citation>
    <scope>NUCLEOTIDE SEQUENCE [LARGE SCALE GENOMIC DNA]</scope>
    <source>
        <strain evidence="2 3">AJA228-03</strain>
    </source>
</reference>
<feature type="region of interest" description="Disordered" evidence="1">
    <location>
        <begin position="315"/>
        <end position="437"/>
    </location>
</feature>
<feature type="region of interest" description="Disordered" evidence="1">
    <location>
        <begin position="89"/>
        <end position="108"/>
    </location>
</feature>
<feature type="compositionally biased region" description="Basic and acidic residues" evidence="1">
    <location>
        <begin position="383"/>
        <end position="405"/>
    </location>
</feature>
<feature type="region of interest" description="Disordered" evidence="1">
    <location>
        <begin position="47"/>
        <end position="68"/>
    </location>
</feature>
<feature type="compositionally biased region" description="Polar residues" evidence="1">
    <location>
        <begin position="406"/>
        <end position="421"/>
    </location>
</feature>
<dbReference type="EMBL" id="JALLPB020000326">
    <property type="protein sequence ID" value="KAL3810460.1"/>
    <property type="molecule type" value="Genomic_DNA"/>
</dbReference>
<protein>
    <submittedName>
        <fullName evidence="2">Uncharacterized protein</fullName>
    </submittedName>
</protein>
<proteinExistence type="predicted"/>
<dbReference type="Proteomes" id="UP001530377">
    <property type="component" value="Unassembled WGS sequence"/>
</dbReference>
<organism evidence="2 3">
    <name type="scientific">Cyclostephanos tholiformis</name>
    <dbReference type="NCBI Taxonomy" id="382380"/>
    <lineage>
        <taxon>Eukaryota</taxon>
        <taxon>Sar</taxon>
        <taxon>Stramenopiles</taxon>
        <taxon>Ochrophyta</taxon>
        <taxon>Bacillariophyta</taxon>
        <taxon>Coscinodiscophyceae</taxon>
        <taxon>Thalassiosirophycidae</taxon>
        <taxon>Stephanodiscales</taxon>
        <taxon>Stephanodiscaceae</taxon>
        <taxon>Cyclostephanos</taxon>
    </lineage>
</organism>